<evidence type="ECO:0000256" key="1">
    <source>
        <dbReference type="ARBA" id="ARBA00012528"/>
    </source>
</evidence>
<sequence>MMMKKPHNISRLRRFLDEDFLSVFLSIGLLLGILFMLGAQTLKEHHVARDKALDTTDFAIATYADNLSVTLLKADGVALIASRAILANQPVTTLEDQLAAIIQDDRDLVGYIQLDASGNIVHEFTFQGLNAQNLPTAAILARHRDSWQEPALRASENVGMKAGYVAIERGMWAKNGTFSGVVIVLVRAATPYEDTPLERFLAKSKTRISTYNNVNLTTESHLNSAKTPKWLSEKKENAFWAFYYDEHSMEANSVTILGDFVLGKRNIPGLPVTIYMQVPVSEFMDAFEVTRRSAIIASIVVVAVTLFLFLQIRIDRRAKRRDARRRNELDKRLQFALDSTGQGLWDWDFEKQKGYFSSNLYGLLALPQGEICLTFESFADRIHPDDRELFSHTIDEHIVGSKPVFEIEVRMQAGSTGQWVWFQHSGSVIEWGDDDHPKRMIGLLKNVHQQKLRRMELEFEASHDPLTGLFNRAAFEDRAARIHAQTRRIGTPYSMIMLDVDHFKRVNDTYGHNCGDIVLKNVASLALGCLRFEEEKLFFRLGGEEFVILLPHSNSQAGVTLAERIRRKIENSPIQAGKHRIKITLSAGVATSQDDEDPLTTLKRADWALYEAKETGRNRVCHATGTNDVAVTSLKDAG</sequence>
<name>A0A2N3KXR9_9PROT</name>
<dbReference type="GO" id="GO:0052621">
    <property type="term" value="F:diguanylate cyclase activity"/>
    <property type="evidence" value="ECO:0007669"/>
    <property type="project" value="UniProtKB-EC"/>
</dbReference>
<organism evidence="5 6">
    <name type="scientific">Thalassospira marina</name>
    <dbReference type="NCBI Taxonomy" id="2048283"/>
    <lineage>
        <taxon>Bacteria</taxon>
        <taxon>Pseudomonadati</taxon>
        <taxon>Pseudomonadota</taxon>
        <taxon>Alphaproteobacteria</taxon>
        <taxon>Rhodospirillales</taxon>
        <taxon>Thalassospiraceae</taxon>
        <taxon>Thalassospira</taxon>
    </lineage>
</organism>
<dbReference type="OrthoDB" id="9812260at2"/>
<accession>A0A2N3KXR9</accession>
<dbReference type="InterPro" id="IPR043128">
    <property type="entry name" value="Rev_trsase/Diguanyl_cyclase"/>
</dbReference>
<dbReference type="Gene3D" id="3.30.70.270">
    <property type="match status" value="1"/>
</dbReference>
<feature type="domain" description="GGDEF" evidence="4">
    <location>
        <begin position="491"/>
        <end position="625"/>
    </location>
</feature>
<dbReference type="SUPFAM" id="SSF55073">
    <property type="entry name" value="Nucleotide cyclase"/>
    <property type="match status" value="1"/>
</dbReference>
<evidence type="ECO:0000256" key="3">
    <source>
        <dbReference type="SAM" id="Phobius"/>
    </source>
</evidence>
<evidence type="ECO:0000313" key="6">
    <source>
        <dbReference type="Proteomes" id="UP000233597"/>
    </source>
</evidence>
<dbReference type="InterPro" id="IPR013655">
    <property type="entry name" value="PAS_fold_3"/>
</dbReference>
<keyword evidence="3" id="KW-0812">Transmembrane</keyword>
<keyword evidence="3" id="KW-0472">Membrane</keyword>
<dbReference type="PANTHER" id="PTHR45138:SF9">
    <property type="entry name" value="DIGUANYLATE CYCLASE DGCM-RELATED"/>
    <property type="match status" value="1"/>
</dbReference>
<dbReference type="SUPFAM" id="SSF55785">
    <property type="entry name" value="PYP-like sensor domain (PAS domain)"/>
    <property type="match status" value="1"/>
</dbReference>
<dbReference type="InterPro" id="IPR050469">
    <property type="entry name" value="Diguanylate_Cyclase"/>
</dbReference>
<comment type="catalytic activity">
    <reaction evidence="2">
        <text>2 GTP = 3',3'-c-di-GMP + 2 diphosphate</text>
        <dbReference type="Rhea" id="RHEA:24898"/>
        <dbReference type="ChEBI" id="CHEBI:33019"/>
        <dbReference type="ChEBI" id="CHEBI:37565"/>
        <dbReference type="ChEBI" id="CHEBI:58805"/>
        <dbReference type="EC" id="2.7.7.65"/>
    </reaction>
</comment>
<dbReference type="PROSITE" id="PS50887">
    <property type="entry name" value="GGDEF"/>
    <property type="match status" value="1"/>
</dbReference>
<protein>
    <recommendedName>
        <fullName evidence="1">diguanylate cyclase</fullName>
        <ecNumber evidence="1">2.7.7.65</ecNumber>
    </recommendedName>
</protein>
<dbReference type="CDD" id="cd01949">
    <property type="entry name" value="GGDEF"/>
    <property type="match status" value="1"/>
</dbReference>
<keyword evidence="3" id="KW-1133">Transmembrane helix</keyword>
<evidence type="ECO:0000256" key="2">
    <source>
        <dbReference type="ARBA" id="ARBA00034247"/>
    </source>
</evidence>
<dbReference type="InterPro" id="IPR029787">
    <property type="entry name" value="Nucleotide_cyclase"/>
</dbReference>
<dbReference type="InterPro" id="IPR035965">
    <property type="entry name" value="PAS-like_dom_sf"/>
</dbReference>
<gene>
    <name evidence="5" type="ORF">COO20_04205</name>
</gene>
<dbReference type="FunFam" id="3.30.70.270:FF:000001">
    <property type="entry name" value="Diguanylate cyclase domain protein"/>
    <property type="match status" value="1"/>
</dbReference>
<evidence type="ECO:0000259" key="4">
    <source>
        <dbReference type="PROSITE" id="PS50887"/>
    </source>
</evidence>
<proteinExistence type="predicted"/>
<evidence type="ECO:0000313" key="5">
    <source>
        <dbReference type="EMBL" id="PKR55381.1"/>
    </source>
</evidence>
<dbReference type="EMBL" id="NWTK01000002">
    <property type="protein sequence ID" value="PKR55381.1"/>
    <property type="molecule type" value="Genomic_DNA"/>
</dbReference>
<dbReference type="AlphaFoldDB" id="A0A2N3KXR9"/>
<dbReference type="InterPro" id="IPR000014">
    <property type="entry name" value="PAS"/>
</dbReference>
<dbReference type="Proteomes" id="UP000233597">
    <property type="component" value="Unassembled WGS sequence"/>
</dbReference>
<dbReference type="EC" id="2.7.7.65" evidence="1"/>
<dbReference type="CDD" id="cd00130">
    <property type="entry name" value="PAS"/>
    <property type="match status" value="1"/>
</dbReference>
<dbReference type="SMART" id="SM00267">
    <property type="entry name" value="GGDEF"/>
    <property type="match status" value="1"/>
</dbReference>
<feature type="transmembrane region" description="Helical" evidence="3">
    <location>
        <begin position="20"/>
        <end position="39"/>
    </location>
</feature>
<dbReference type="PANTHER" id="PTHR45138">
    <property type="entry name" value="REGULATORY COMPONENTS OF SENSORY TRANSDUCTION SYSTEM"/>
    <property type="match status" value="1"/>
</dbReference>
<dbReference type="Pfam" id="PF00990">
    <property type="entry name" value="GGDEF"/>
    <property type="match status" value="1"/>
</dbReference>
<feature type="transmembrane region" description="Helical" evidence="3">
    <location>
        <begin position="294"/>
        <end position="314"/>
    </location>
</feature>
<dbReference type="Pfam" id="PF08447">
    <property type="entry name" value="PAS_3"/>
    <property type="match status" value="1"/>
</dbReference>
<dbReference type="NCBIfam" id="TIGR00254">
    <property type="entry name" value="GGDEF"/>
    <property type="match status" value="1"/>
</dbReference>
<dbReference type="InterPro" id="IPR000160">
    <property type="entry name" value="GGDEF_dom"/>
</dbReference>
<dbReference type="Gene3D" id="3.30.450.20">
    <property type="entry name" value="PAS domain"/>
    <property type="match status" value="1"/>
</dbReference>
<reference evidence="5 6" key="1">
    <citation type="submission" date="2017-09" db="EMBL/GenBank/DDBJ databases">
        <title>Biodiversity and function of Thalassospira species in the particle-attached aromatic-hydrocarbon-degrading consortia from the surface seawater of the South China Sea.</title>
        <authorList>
            <person name="Dong C."/>
            <person name="Liu R."/>
            <person name="Shao Z."/>
        </authorList>
    </citation>
    <scope>NUCLEOTIDE SEQUENCE [LARGE SCALE GENOMIC DNA]</scope>
    <source>
        <strain evidence="5 6">CSC1P2</strain>
    </source>
</reference>
<comment type="caution">
    <text evidence="5">The sequence shown here is derived from an EMBL/GenBank/DDBJ whole genome shotgun (WGS) entry which is preliminary data.</text>
</comment>